<evidence type="ECO:0000256" key="4">
    <source>
        <dbReference type="SAM" id="SignalP"/>
    </source>
</evidence>
<dbReference type="InterPro" id="IPR018392">
    <property type="entry name" value="LysM"/>
</dbReference>
<dbReference type="PATRIC" id="fig|1160718.3.peg.3667"/>
<dbReference type="InterPro" id="IPR036779">
    <property type="entry name" value="LysM_dom_sf"/>
</dbReference>
<dbReference type="InterPro" id="IPR010618">
    <property type="entry name" value="RPF"/>
</dbReference>
<evidence type="ECO:0000256" key="1">
    <source>
        <dbReference type="ARBA" id="ARBA00010830"/>
    </source>
</evidence>
<feature type="signal peptide" evidence="4">
    <location>
        <begin position="1"/>
        <end position="40"/>
    </location>
</feature>
<dbReference type="Gene3D" id="3.10.350.10">
    <property type="entry name" value="LysM domain"/>
    <property type="match status" value="1"/>
</dbReference>
<gene>
    <name evidence="7" type="ORF">SU9_013355</name>
    <name evidence="6" type="ORF">SU9_18136</name>
</gene>
<dbReference type="EMBL" id="AJGV01000106">
    <property type="protein sequence ID" value="EJJ05505.1"/>
    <property type="molecule type" value="Genomic_DNA"/>
</dbReference>
<sequence length="350" mass="35306">MRSGTGRHRRPRQAPAIFVTAGVTGAGIALPLLGASGAHAADTTTWDKVAQCESAGVWSADSGNGYYGGLQLTQEMWDNYGGSAYASRPDLASRAQQIAVAESILDHRGPDVWSSCAASAGLSQGGRAPEVNPGSTSTPEPAPSDGGDSRDPWDQPGSSGMHDGSDSTGTQDEPGDDTDSRPSDEPTESTPSPDAPDTGRTGDPSGKPDPSDAATPGDRHEDPSPSADPSEAGSRPDTSGTPQETPAPGRHRGGADNEAGQGSQGSQGDEGGGRASGGRHASRGGDAHRTGPAADGDYTVRPGDSLSAIATAHRLPGGWSALYDRNEGVIGSDADLIQPGQVLDLGQNAG</sequence>
<evidence type="ECO:0000313" key="6">
    <source>
        <dbReference type="EMBL" id="EJJ05505.1"/>
    </source>
</evidence>
<evidence type="ECO:0000313" key="7">
    <source>
        <dbReference type="EMBL" id="QTZ92343.1"/>
    </source>
</evidence>
<reference evidence="6" key="1">
    <citation type="journal article" date="2012" name="J. Bacteriol.">
        <title>Genome Sequence of Streptomyces auratus Strain AGR0001, a Phoslactomycin-Producing Actinomycete.</title>
        <authorList>
            <person name="Han X."/>
            <person name="Li M."/>
            <person name="Ding Z."/>
            <person name="Zhao J."/>
            <person name="Ji K."/>
            <person name="Wen M."/>
            <person name="Lu T."/>
        </authorList>
    </citation>
    <scope>NUCLEOTIDE SEQUENCE [LARGE SCALE GENOMIC DNA]</scope>
    <source>
        <strain evidence="6">AGR0001</strain>
    </source>
</reference>
<dbReference type="PANTHER" id="PTHR34700">
    <property type="entry name" value="POTASSIUM BINDING PROTEIN KBP"/>
    <property type="match status" value="1"/>
</dbReference>
<keyword evidence="8" id="KW-1185">Reference proteome</keyword>
<dbReference type="STRING" id="1160718.SU9_18136"/>
<dbReference type="SUPFAM" id="SSF53955">
    <property type="entry name" value="Lysozyme-like"/>
    <property type="match status" value="1"/>
</dbReference>
<feature type="chain" id="PRO_5036284007" evidence="4">
    <location>
        <begin position="41"/>
        <end position="350"/>
    </location>
</feature>
<dbReference type="CDD" id="cd00118">
    <property type="entry name" value="LysM"/>
    <property type="match status" value="1"/>
</dbReference>
<dbReference type="GO" id="GO:0016787">
    <property type="term" value="F:hydrolase activity"/>
    <property type="evidence" value="ECO:0007669"/>
    <property type="project" value="UniProtKB-KW"/>
</dbReference>
<feature type="domain" description="LysM" evidence="5">
    <location>
        <begin position="296"/>
        <end position="345"/>
    </location>
</feature>
<dbReference type="EMBL" id="CP072931">
    <property type="protein sequence ID" value="QTZ92343.1"/>
    <property type="molecule type" value="Genomic_DNA"/>
</dbReference>
<dbReference type="Pfam" id="PF01476">
    <property type="entry name" value="LysM"/>
    <property type="match status" value="1"/>
</dbReference>
<dbReference type="InterPro" id="IPR023346">
    <property type="entry name" value="Lysozyme-like_dom_sf"/>
</dbReference>
<keyword evidence="2" id="KW-0378">Hydrolase</keyword>
<evidence type="ECO:0000313" key="8">
    <source>
        <dbReference type="Proteomes" id="UP000009036"/>
    </source>
</evidence>
<dbReference type="PROSITE" id="PS51782">
    <property type="entry name" value="LYSM"/>
    <property type="match status" value="1"/>
</dbReference>
<evidence type="ECO:0000256" key="3">
    <source>
        <dbReference type="SAM" id="MobiDB-lite"/>
    </source>
</evidence>
<dbReference type="InterPro" id="IPR052196">
    <property type="entry name" value="Bact_Kbp"/>
</dbReference>
<dbReference type="eggNOG" id="COG1652">
    <property type="taxonomic scope" value="Bacteria"/>
</dbReference>
<evidence type="ECO:0000259" key="5">
    <source>
        <dbReference type="PROSITE" id="PS51782"/>
    </source>
</evidence>
<organism evidence="6">
    <name type="scientific">Streptomyces auratus AGR0001</name>
    <dbReference type="NCBI Taxonomy" id="1160718"/>
    <lineage>
        <taxon>Bacteria</taxon>
        <taxon>Bacillati</taxon>
        <taxon>Actinomycetota</taxon>
        <taxon>Actinomycetes</taxon>
        <taxon>Kitasatosporales</taxon>
        <taxon>Streptomycetaceae</taxon>
        <taxon>Streptomyces</taxon>
    </lineage>
</organism>
<dbReference type="KEGG" id="sauh:SU9_013355"/>
<dbReference type="Gene3D" id="1.10.530.10">
    <property type="match status" value="1"/>
</dbReference>
<dbReference type="HOGENOM" id="CLU_045108_0_0_11"/>
<comment type="similarity">
    <text evidence="1">Belongs to the transglycosylase family. Rpf subfamily.</text>
</comment>
<keyword evidence="4" id="KW-0732">Signal</keyword>
<accession>J2JZF9</accession>
<dbReference type="AlphaFoldDB" id="J2JZF9"/>
<feature type="compositionally biased region" description="Gly residues" evidence="3">
    <location>
        <begin position="262"/>
        <end position="276"/>
    </location>
</feature>
<dbReference type="Proteomes" id="UP000009036">
    <property type="component" value="Chromosome"/>
</dbReference>
<name>J2JZF9_9ACTN</name>
<reference evidence="7" key="2">
    <citation type="submission" date="2021-04" db="EMBL/GenBank/DDBJ databases">
        <authorList>
            <person name="Wen M.-L."/>
            <person name="Han X.-L."/>
            <person name="Xiong J."/>
        </authorList>
    </citation>
    <scope>NUCLEOTIDE SEQUENCE</scope>
    <source>
        <strain evidence="7">AGR0001</strain>
    </source>
</reference>
<protein>
    <submittedName>
        <fullName evidence="7">Transglycosylase family protein</fullName>
    </submittedName>
    <submittedName>
        <fullName evidence="6">Transglycosylase-like domain-containing protein</fullName>
    </submittedName>
</protein>
<proteinExistence type="inferred from homology"/>
<feature type="region of interest" description="Disordered" evidence="3">
    <location>
        <begin position="116"/>
        <end position="303"/>
    </location>
</feature>
<dbReference type="CDD" id="cd13925">
    <property type="entry name" value="RPF"/>
    <property type="match status" value="1"/>
</dbReference>
<dbReference type="Pfam" id="PF06737">
    <property type="entry name" value="Transglycosylas"/>
    <property type="match status" value="1"/>
</dbReference>
<dbReference type="PANTHER" id="PTHR34700:SF4">
    <property type="entry name" value="PHAGE-LIKE ELEMENT PBSX PROTEIN XKDP"/>
    <property type="match status" value="1"/>
</dbReference>
<dbReference type="SMART" id="SM00257">
    <property type="entry name" value="LysM"/>
    <property type="match status" value="1"/>
</dbReference>
<dbReference type="RefSeq" id="WP_006605157.1">
    <property type="nucleotide sequence ID" value="NZ_CP072931.1"/>
</dbReference>
<evidence type="ECO:0000256" key="2">
    <source>
        <dbReference type="ARBA" id="ARBA00022801"/>
    </source>
</evidence>